<proteinExistence type="predicted"/>
<keyword evidence="1" id="KW-0472">Membrane</keyword>
<dbReference type="OMA" id="TIATMKI"/>
<accession>A0A8W8IU43</accession>
<name>A0A8W8IU43_MAGGI</name>
<dbReference type="OrthoDB" id="10552734at2759"/>
<evidence type="ECO:0000256" key="1">
    <source>
        <dbReference type="SAM" id="Phobius"/>
    </source>
</evidence>
<organism evidence="2 3">
    <name type="scientific">Magallana gigas</name>
    <name type="common">Pacific oyster</name>
    <name type="synonym">Crassostrea gigas</name>
    <dbReference type="NCBI Taxonomy" id="29159"/>
    <lineage>
        <taxon>Eukaryota</taxon>
        <taxon>Metazoa</taxon>
        <taxon>Spiralia</taxon>
        <taxon>Lophotrochozoa</taxon>
        <taxon>Mollusca</taxon>
        <taxon>Bivalvia</taxon>
        <taxon>Autobranchia</taxon>
        <taxon>Pteriomorphia</taxon>
        <taxon>Ostreida</taxon>
        <taxon>Ostreoidea</taxon>
        <taxon>Ostreidae</taxon>
        <taxon>Magallana</taxon>
    </lineage>
</organism>
<reference evidence="2" key="1">
    <citation type="submission" date="2022-08" db="UniProtKB">
        <authorList>
            <consortium name="EnsemblMetazoa"/>
        </authorList>
    </citation>
    <scope>IDENTIFICATION</scope>
    <source>
        <strain evidence="2">05x7-T-G4-1.051#20</strain>
    </source>
</reference>
<dbReference type="SUPFAM" id="SSF49842">
    <property type="entry name" value="TNF-like"/>
    <property type="match status" value="1"/>
</dbReference>
<evidence type="ECO:0000313" key="2">
    <source>
        <dbReference type="EnsemblMetazoa" id="G15855.4:cds"/>
    </source>
</evidence>
<feature type="transmembrane region" description="Helical" evidence="1">
    <location>
        <begin position="44"/>
        <end position="70"/>
    </location>
</feature>
<dbReference type="InterPro" id="IPR008983">
    <property type="entry name" value="Tumour_necrosis_fac-like_dom"/>
</dbReference>
<dbReference type="Gene3D" id="2.60.120.40">
    <property type="match status" value="1"/>
</dbReference>
<dbReference type="AlphaFoldDB" id="A0A8W8IU43"/>
<keyword evidence="1" id="KW-1133">Transmembrane helix</keyword>
<evidence type="ECO:0000313" key="3">
    <source>
        <dbReference type="Proteomes" id="UP000005408"/>
    </source>
</evidence>
<keyword evidence="1" id="KW-0812">Transmembrane</keyword>
<dbReference type="EnsemblMetazoa" id="G15855.4">
    <property type="protein sequence ID" value="G15855.4:cds"/>
    <property type="gene ID" value="G15855"/>
</dbReference>
<keyword evidence="3" id="KW-1185">Reference proteome</keyword>
<sequence length="269" mass="30324">MGVQAFWKKMDKTNELDHMEYDNVDMELIPESKKISAEKGYKTYHCFISALLCGSLLLICIQIGIIYFHVLDVLESKEPNEHLKKPTMLSQENGEISLNPMNSSLESLKMLVSLMASERLSQKLVNNKTTMPSAIQRFLSAEYKTDHSRVLLTKAEPYDIAFGNFTANQVSIQIPKKGFYEVSTIATMKITPNITTATHAVFRESGNTTVTIMKRSYSVHADVMAFQQSVLKDTFLLNHGDKLSVFVSRVYGVYEKTTPISIRLIGYGS</sequence>
<protein>
    <submittedName>
        <fullName evidence="2">Uncharacterized protein</fullName>
    </submittedName>
</protein>
<dbReference type="Proteomes" id="UP000005408">
    <property type="component" value="Unassembled WGS sequence"/>
</dbReference>